<feature type="transmembrane region" description="Helical" evidence="8">
    <location>
        <begin position="217"/>
        <end position="240"/>
    </location>
</feature>
<keyword evidence="6" id="KW-0443">Lipid metabolism</keyword>
<organism evidence="9 10">
    <name type="scientific">Candida orthopsilosis (strain 90-125)</name>
    <name type="common">Yeast</name>
    <dbReference type="NCBI Taxonomy" id="1136231"/>
    <lineage>
        <taxon>Eukaryota</taxon>
        <taxon>Fungi</taxon>
        <taxon>Dikarya</taxon>
        <taxon>Ascomycota</taxon>
        <taxon>Saccharomycotina</taxon>
        <taxon>Pichiomycetes</taxon>
        <taxon>Debaryomycetaceae</taxon>
        <taxon>Candida/Lodderomyces clade</taxon>
        <taxon>Candida</taxon>
    </lineage>
</organism>
<accession>H8X5C1</accession>
<keyword evidence="10" id="KW-1185">Reference proteome</keyword>
<keyword evidence="5 8" id="KW-1133">Transmembrane helix</keyword>
<gene>
    <name evidence="9" type="ORF">CORT_0D03740</name>
</gene>
<evidence type="ECO:0000256" key="7">
    <source>
        <dbReference type="ARBA" id="ARBA00023136"/>
    </source>
</evidence>
<evidence type="ECO:0000313" key="9">
    <source>
        <dbReference type="EMBL" id="CCG23214.1"/>
    </source>
</evidence>
<reference evidence="9 10" key="1">
    <citation type="journal article" date="2012" name="PLoS ONE">
        <title>Sequence and analysis of the genome of the pathogenic yeast Candida orthopsilosis.</title>
        <authorList>
            <person name="Riccombeni A."/>
            <person name="Vidanes G."/>
            <person name="Proux-Wera E."/>
            <person name="Wolfe K.H."/>
            <person name="Butler G."/>
        </authorList>
    </citation>
    <scope>NUCLEOTIDE SEQUENCE [LARGE SCALE GENOMIC DNA]</scope>
    <source>
        <strain evidence="9 10">Co 90-125</strain>
    </source>
</reference>
<evidence type="ECO:0000256" key="2">
    <source>
        <dbReference type="ARBA" id="ARBA00022692"/>
    </source>
</evidence>
<evidence type="ECO:0000256" key="1">
    <source>
        <dbReference type="ARBA" id="ARBA00004477"/>
    </source>
</evidence>
<dbReference type="Proteomes" id="UP000005018">
    <property type="component" value="Chromosome 4"/>
</dbReference>
<protein>
    <submittedName>
        <fullName evidence="9">Uncharacterized protein</fullName>
    </submittedName>
</protein>
<keyword evidence="7 8" id="KW-0472">Membrane</keyword>
<dbReference type="eggNOG" id="KOG3750">
    <property type="taxonomic scope" value="Eukaryota"/>
</dbReference>
<dbReference type="GO" id="GO:0034389">
    <property type="term" value="P:lipid droplet organization"/>
    <property type="evidence" value="ECO:0007669"/>
    <property type="project" value="TreeGrafter"/>
</dbReference>
<evidence type="ECO:0000256" key="3">
    <source>
        <dbReference type="ARBA" id="ARBA00022801"/>
    </source>
</evidence>
<evidence type="ECO:0000313" key="10">
    <source>
        <dbReference type="Proteomes" id="UP000005018"/>
    </source>
</evidence>
<proteinExistence type="predicted"/>
<evidence type="ECO:0000256" key="5">
    <source>
        <dbReference type="ARBA" id="ARBA00022989"/>
    </source>
</evidence>
<dbReference type="PANTHER" id="PTHR23129">
    <property type="entry name" value="ACYL-COENZYME A DIPHOSPHATASE FITM2"/>
    <property type="match status" value="1"/>
</dbReference>
<feature type="transmembrane region" description="Helical" evidence="8">
    <location>
        <begin position="12"/>
        <end position="32"/>
    </location>
</feature>
<name>H8X5C1_CANO9</name>
<evidence type="ECO:0000256" key="4">
    <source>
        <dbReference type="ARBA" id="ARBA00022824"/>
    </source>
</evidence>
<dbReference type="GO" id="GO:0019915">
    <property type="term" value="P:lipid storage"/>
    <property type="evidence" value="ECO:0007669"/>
    <property type="project" value="InterPro"/>
</dbReference>
<dbReference type="PANTHER" id="PTHR23129:SF0">
    <property type="entry name" value="ACYL-COENZYME A DIPHOSPHATASE FITM2"/>
    <property type="match status" value="1"/>
</dbReference>
<dbReference type="OrthoDB" id="5579088at2759"/>
<sequence>MFTIHFTQLPWTTVLSLYPIVYVISIPLALAFKRYNSYIGELWFVQFLELYIVRKYMFHWFSVIYVANLVEYENGRVSFPLKDPWTVDAIKVYLCNLIWLTILLEWCFGSPIFERISVATGAYCTVPEIYREYQCEKSGGSWVNAFDSSSHYTMLISNSLLTWRLILPHITSVLPSYISRASVIVEGDIEAGSAQSSISIEDVTSRIGTSSSIFKKVAVLISLLFLTLWFISFCVTSVFYHTIPEKLVGLTCGMTIPLFSSYI</sequence>
<evidence type="ECO:0000256" key="8">
    <source>
        <dbReference type="SAM" id="Phobius"/>
    </source>
</evidence>
<dbReference type="GO" id="GO:0008654">
    <property type="term" value="P:phospholipid biosynthetic process"/>
    <property type="evidence" value="ECO:0007669"/>
    <property type="project" value="TreeGrafter"/>
</dbReference>
<dbReference type="GO" id="GO:0010945">
    <property type="term" value="F:coenzyme A diphosphatase activity"/>
    <property type="evidence" value="ECO:0007669"/>
    <property type="project" value="InterPro"/>
</dbReference>
<dbReference type="Pfam" id="PF10261">
    <property type="entry name" value="FIT"/>
    <property type="match status" value="1"/>
</dbReference>
<dbReference type="HOGENOM" id="CLU_1049825_0_0_1"/>
<comment type="subcellular location">
    <subcellularLocation>
        <location evidence="1">Endoplasmic reticulum membrane</location>
        <topology evidence="1">Multi-pass membrane protein</topology>
    </subcellularLocation>
</comment>
<keyword evidence="3" id="KW-0378">Hydrolase</keyword>
<keyword evidence="2 8" id="KW-0812">Transmembrane</keyword>
<dbReference type="GO" id="GO:0005789">
    <property type="term" value="C:endoplasmic reticulum membrane"/>
    <property type="evidence" value="ECO:0007669"/>
    <property type="project" value="UniProtKB-SubCell"/>
</dbReference>
<keyword evidence="4" id="KW-0256">Endoplasmic reticulum</keyword>
<dbReference type="RefSeq" id="XP_003869350.1">
    <property type="nucleotide sequence ID" value="XM_003869301.1"/>
</dbReference>
<dbReference type="GeneID" id="14540249"/>
<dbReference type="KEGG" id="cot:CORT_0D03740"/>
<dbReference type="AlphaFoldDB" id="H8X5C1"/>
<evidence type="ECO:0000256" key="6">
    <source>
        <dbReference type="ARBA" id="ARBA00023098"/>
    </source>
</evidence>
<dbReference type="EMBL" id="HE681722">
    <property type="protein sequence ID" value="CCG23214.1"/>
    <property type="molecule type" value="Genomic_DNA"/>
</dbReference>
<dbReference type="InterPro" id="IPR019388">
    <property type="entry name" value="FIT"/>
</dbReference>